<dbReference type="SMART" id="SM00842">
    <property type="entry name" value="FtsA"/>
    <property type="match status" value="1"/>
</dbReference>
<evidence type="ECO:0000259" key="1">
    <source>
        <dbReference type="SMART" id="SM00842"/>
    </source>
</evidence>
<dbReference type="Pfam" id="PF02491">
    <property type="entry name" value="SHS2_FTSA"/>
    <property type="match status" value="1"/>
</dbReference>
<evidence type="ECO:0000313" key="2">
    <source>
        <dbReference type="EMBL" id="BBA84981.1"/>
    </source>
</evidence>
<sequence length="382" mass="45735">MNDIISTINIDDNKIIITISNKKYNNINILSLGIKKYNNIFNKNIINNNIIFKKINESILQSSILYKYNFENIYLMISNLNIKLYNMFIDENIDNKIIDNNLLINIIKNNIYYINIIKYNFILHILPSSYIIDNICIFNPIGLYGKKIKISLIFIYCNKIYVKNILKFINKKIRYNIKKIVYIGLSSFYSLISKKDILDNFIFIDIKLYNTHVFIYYKGFIKNIKILEIGEEYIYNYISLFFNLNFTKSKFLVNKIIVLKNYIYNNKEKNIYINIYNKKLNLYKFFLLIKKKYIELLYSINNKINNKNKINKNNNIIINNIIINSNLIKIKSIFNDIKKKFKNKNIKINLLDYNNIIGLKNILEKEKLYSIIGLLKYINNLY</sequence>
<dbReference type="RefSeq" id="WP_148708332.1">
    <property type="nucleotide sequence ID" value="NZ_AP018161.1"/>
</dbReference>
<dbReference type="InterPro" id="IPR043129">
    <property type="entry name" value="ATPase_NBD"/>
</dbReference>
<dbReference type="SUPFAM" id="SSF53067">
    <property type="entry name" value="Actin-like ATPase domain"/>
    <property type="match status" value="1"/>
</dbReference>
<feature type="domain" description="SHS2" evidence="1">
    <location>
        <begin position="5"/>
        <end position="191"/>
    </location>
</feature>
<dbReference type="Proteomes" id="UP000289537">
    <property type="component" value="Chromosome"/>
</dbReference>
<keyword evidence="2" id="KW-0132">Cell division</keyword>
<keyword evidence="3" id="KW-1185">Reference proteome</keyword>
<dbReference type="OrthoDB" id="9810567at2"/>
<protein>
    <submittedName>
        <fullName evidence="2">Cell division protein ftsA</fullName>
    </submittedName>
</protein>
<dbReference type="GO" id="GO:0051301">
    <property type="term" value="P:cell division"/>
    <property type="evidence" value="ECO:0007669"/>
    <property type="project" value="UniProtKB-KW"/>
</dbReference>
<organism evidence="2 3">
    <name type="scientific">endosymbiont of Rhynchophorus ferrugineus</name>
    <dbReference type="NCBI Taxonomy" id="1972133"/>
    <lineage>
        <taxon>Bacteria</taxon>
        <taxon>Pseudomonadati</taxon>
        <taxon>Pseudomonadota</taxon>
        <taxon>Gammaproteobacteria</taxon>
        <taxon>Candidatus Nardonella</taxon>
    </lineage>
</organism>
<reference evidence="2 3" key="1">
    <citation type="journal article" date="2017" name="Proc. Natl. Acad. Sci. U.S.A.">
        <title>Small genome symbiont underlies cuticle hardness in beetles.</title>
        <authorList>
            <person name="Anbutsu H."/>
            <person name="Moriyama M."/>
            <person name="Nikoh N."/>
            <person name="Hosokawa T."/>
            <person name="Futahashi R."/>
            <person name="Tanahashi M."/>
            <person name="Meng X.Y."/>
            <person name="Kuriwada T."/>
            <person name="Mori N."/>
            <person name="Oshima K."/>
            <person name="Hattori M."/>
            <person name="Fujie M."/>
            <person name="Satoh N."/>
            <person name="Maeda T."/>
            <person name="Shigenobu S."/>
            <person name="Koga R."/>
            <person name="Fukatsu T."/>
        </authorList>
    </citation>
    <scope>NUCLEOTIDE SEQUENCE [LARGE SCALE GENOMIC DNA]</scope>
    <source>
        <strain evidence="2">NARRFE1</strain>
    </source>
</reference>
<gene>
    <name evidence="2" type="primary">ftsA</name>
    <name evidence="2" type="ORF">NARRFE1_00180</name>
</gene>
<name>A0A2Z5T3K6_9GAMM</name>
<keyword evidence="2" id="KW-0131">Cell cycle</keyword>
<dbReference type="InterPro" id="IPR003494">
    <property type="entry name" value="SHS2_FtsA"/>
</dbReference>
<proteinExistence type="predicted"/>
<dbReference type="AlphaFoldDB" id="A0A2Z5T3K6"/>
<dbReference type="EMBL" id="AP018161">
    <property type="protein sequence ID" value="BBA84981.1"/>
    <property type="molecule type" value="Genomic_DNA"/>
</dbReference>
<dbReference type="KEGG" id="eor:NARRFE1_00180"/>
<evidence type="ECO:0000313" key="3">
    <source>
        <dbReference type="Proteomes" id="UP000289537"/>
    </source>
</evidence>
<accession>A0A2Z5T3K6</accession>